<gene>
    <name evidence="7" type="ORF">EJ06DRAFT_558831</name>
</gene>
<feature type="region of interest" description="Disordered" evidence="5">
    <location>
        <begin position="22"/>
        <end position="99"/>
    </location>
</feature>
<evidence type="ECO:0000256" key="1">
    <source>
        <dbReference type="ARBA" id="ARBA00022723"/>
    </source>
</evidence>
<dbReference type="PANTHER" id="PTHR47094">
    <property type="entry name" value="ELFLESS, ISOFORM B"/>
    <property type="match status" value="1"/>
</dbReference>
<dbReference type="SMART" id="SM00184">
    <property type="entry name" value="RING"/>
    <property type="match status" value="1"/>
</dbReference>
<dbReference type="CDD" id="cd16449">
    <property type="entry name" value="RING-HC"/>
    <property type="match status" value="1"/>
</dbReference>
<dbReference type="InterPro" id="IPR001841">
    <property type="entry name" value="Znf_RING"/>
</dbReference>
<dbReference type="Pfam" id="PF00097">
    <property type="entry name" value="zf-C3HC4"/>
    <property type="match status" value="1"/>
</dbReference>
<keyword evidence="2 4" id="KW-0863">Zinc-finger</keyword>
<dbReference type="GO" id="GO:0140082">
    <property type="term" value="F:SUMO-ubiquitin ligase activity"/>
    <property type="evidence" value="ECO:0007669"/>
    <property type="project" value="TreeGrafter"/>
</dbReference>
<dbReference type="GO" id="GO:0008270">
    <property type="term" value="F:zinc ion binding"/>
    <property type="evidence" value="ECO:0007669"/>
    <property type="project" value="UniProtKB-KW"/>
</dbReference>
<dbReference type="GO" id="GO:0032183">
    <property type="term" value="F:SUMO binding"/>
    <property type="evidence" value="ECO:0007669"/>
    <property type="project" value="TreeGrafter"/>
</dbReference>
<keyword evidence="8" id="KW-1185">Reference proteome</keyword>
<dbReference type="Proteomes" id="UP000799640">
    <property type="component" value="Unassembled WGS sequence"/>
</dbReference>
<evidence type="ECO:0000259" key="6">
    <source>
        <dbReference type="PROSITE" id="PS50089"/>
    </source>
</evidence>
<dbReference type="OrthoDB" id="6270329at2759"/>
<dbReference type="GO" id="GO:0033768">
    <property type="term" value="C:SUMO-targeted ubiquitin ligase complex"/>
    <property type="evidence" value="ECO:0007669"/>
    <property type="project" value="TreeGrafter"/>
</dbReference>
<dbReference type="InterPro" id="IPR013083">
    <property type="entry name" value="Znf_RING/FYVE/PHD"/>
</dbReference>
<evidence type="ECO:0000256" key="3">
    <source>
        <dbReference type="ARBA" id="ARBA00022833"/>
    </source>
</evidence>
<dbReference type="InterPro" id="IPR017907">
    <property type="entry name" value="Znf_RING_CS"/>
</dbReference>
<feature type="compositionally biased region" description="Basic and acidic residues" evidence="5">
    <location>
        <begin position="83"/>
        <end position="99"/>
    </location>
</feature>
<dbReference type="PROSITE" id="PS00518">
    <property type="entry name" value="ZF_RING_1"/>
    <property type="match status" value="1"/>
</dbReference>
<reference evidence="7" key="1">
    <citation type="journal article" date="2020" name="Stud. Mycol.">
        <title>101 Dothideomycetes genomes: a test case for predicting lifestyles and emergence of pathogens.</title>
        <authorList>
            <person name="Haridas S."/>
            <person name="Albert R."/>
            <person name="Binder M."/>
            <person name="Bloem J."/>
            <person name="Labutti K."/>
            <person name="Salamov A."/>
            <person name="Andreopoulos B."/>
            <person name="Baker S."/>
            <person name="Barry K."/>
            <person name="Bills G."/>
            <person name="Bluhm B."/>
            <person name="Cannon C."/>
            <person name="Castanera R."/>
            <person name="Culley D."/>
            <person name="Daum C."/>
            <person name="Ezra D."/>
            <person name="Gonzalez J."/>
            <person name="Henrissat B."/>
            <person name="Kuo A."/>
            <person name="Liang C."/>
            <person name="Lipzen A."/>
            <person name="Lutzoni F."/>
            <person name="Magnuson J."/>
            <person name="Mondo S."/>
            <person name="Nolan M."/>
            <person name="Ohm R."/>
            <person name="Pangilinan J."/>
            <person name="Park H.-J."/>
            <person name="Ramirez L."/>
            <person name="Alfaro M."/>
            <person name="Sun H."/>
            <person name="Tritt A."/>
            <person name="Yoshinaga Y."/>
            <person name="Zwiers L.-H."/>
            <person name="Turgeon B."/>
            <person name="Goodwin S."/>
            <person name="Spatafora J."/>
            <person name="Crous P."/>
            <person name="Grigoriev I."/>
        </authorList>
    </citation>
    <scope>NUCLEOTIDE SEQUENCE</scope>
    <source>
        <strain evidence="7">CBS 262.69</strain>
    </source>
</reference>
<evidence type="ECO:0000256" key="5">
    <source>
        <dbReference type="SAM" id="MobiDB-lite"/>
    </source>
</evidence>
<dbReference type="SUPFAM" id="SSF57850">
    <property type="entry name" value="RING/U-box"/>
    <property type="match status" value="1"/>
</dbReference>
<keyword evidence="3" id="KW-0862">Zinc</keyword>
<dbReference type="GO" id="GO:0061630">
    <property type="term" value="F:ubiquitin protein ligase activity"/>
    <property type="evidence" value="ECO:0007669"/>
    <property type="project" value="InterPro"/>
</dbReference>
<evidence type="ECO:0000313" key="7">
    <source>
        <dbReference type="EMBL" id="KAF2397874.1"/>
    </source>
</evidence>
<evidence type="ECO:0000313" key="8">
    <source>
        <dbReference type="Proteomes" id="UP000799640"/>
    </source>
</evidence>
<feature type="domain" description="RING-type" evidence="6">
    <location>
        <begin position="108"/>
        <end position="157"/>
    </location>
</feature>
<accession>A0A6G1HPN5</accession>
<dbReference type="InterPro" id="IPR018957">
    <property type="entry name" value="Znf_C3HC4_RING-type"/>
</dbReference>
<evidence type="ECO:0000256" key="4">
    <source>
        <dbReference type="PROSITE-ProRule" id="PRU00175"/>
    </source>
</evidence>
<protein>
    <recommendedName>
        <fullName evidence="6">RING-type domain-containing protein</fullName>
    </recommendedName>
</protein>
<dbReference type="EMBL" id="ML996702">
    <property type="protein sequence ID" value="KAF2397874.1"/>
    <property type="molecule type" value="Genomic_DNA"/>
</dbReference>
<dbReference type="PANTHER" id="PTHR47094:SF1">
    <property type="entry name" value="RING-TYPE E3 UBIQUITIN TRANSFERASE"/>
    <property type="match status" value="1"/>
</dbReference>
<keyword evidence="1" id="KW-0479">Metal-binding</keyword>
<dbReference type="GO" id="GO:0006511">
    <property type="term" value="P:ubiquitin-dependent protein catabolic process"/>
    <property type="evidence" value="ECO:0007669"/>
    <property type="project" value="TreeGrafter"/>
</dbReference>
<dbReference type="PROSITE" id="PS50089">
    <property type="entry name" value="ZF_RING_2"/>
    <property type="match status" value="1"/>
</dbReference>
<dbReference type="InterPro" id="IPR049627">
    <property type="entry name" value="SLX8"/>
</dbReference>
<sequence>MSSGPATTDYDTDDYDTLFLELSDPDISGASASTLGMGPRKRRASKRDSTDAEESPSTKRRRRNARRVEEASPIPLDSSPPEKTMDKQAKKQEKPEPEKPLRLNSLTCVICMDKPTDLTATSCGHLFCHACLQEALISGEARSRMTDARRSQCPICRKTLNRHRSADVIPLLIKKGLKTQPRKAAPKASKAGSKA</sequence>
<dbReference type="AlphaFoldDB" id="A0A6G1HPN5"/>
<organism evidence="7 8">
    <name type="scientific">Trichodelitschia bisporula</name>
    <dbReference type="NCBI Taxonomy" id="703511"/>
    <lineage>
        <taxon>Eukaryota</taxon>
        <taxon>Fungi</taxon>
        <taxon>Dikarya</taxon>
        <taxon>Ascomycota</taxon>
        <taxon>Pezizomycotina</taxon>
        <taxon>Dothideomycetes</taxon>
        <taxon>Dothideomycetes incertae sedis</taxon>
        <taxon>Phaeotrichales</taxon>
        <taxon>Phaeotrichaceae</taxon>
        <taxon>Trichodelitschia</taxon>
    </lineage>
</organism>
<proteinExistence type="predicted"/>
<name>A0A6G1HPN5_9PEZI</name>
<evidence type="ECO:0000256" key="2">
    <source>
        <dbReference type="ARBA" id="ARBA00022771"/>
    </source>
</evidence>
<dbReference type="Gene3D" id="3.30.40.10">
    <property type="entry name" value="Zinc/RING finger domain, C3HC4 (zinc finger)"/>
    <property type="match status" value="1"/>
</dbReference>